<reference evidence="2" key="1">
    <citation type="submission" date="2025-08" db="UniProtKB">
        <authorList>
            <consortium name="Ensembl"/>
        </authorList>
    </citation>
    <scope>IDENTIFICATION</scope>
</reference>
<feature type="compositionally biased region" description="Polar residues" evidence="1">
    <location>
        <begin position="188"/>
        <end position="198"/>
    </location>
</feature>
<evidence type="ECO:0000313" key="2">
    <source>
        <dbReference type="Ensembl" id="ENSAMXP00005054094.1"/>
    </source>
</evidence>
<feature type="region of interest" description="Disordered" evidence="1">
    <location>
        <begin position="317"/>
        <end position="339"/>
    </location>
</feature>
<dbReference type="Ensembl" id="ENSAMXT00005058496.1">
    <property type="protein sequence ID" value="ENSAMXP00005054094.1"/>
    <property type="gene ID" value="ENSAMXG00005024200.1"/>
</dbReference>
<feature type="compositionally biased region" description="Low complexity" evidence="1">
    <location>
        <begin position="324"/>
        <end position="334"/>
    </location>
</feature>
<dbReference type="AlphaFoldDB" id="A0A8B9LRD9"/>
<evidence type="ECO:0000256" key="1">
    <source>
        <dbReference type="SAM" id="MobiDB-lite"/>
    </source>
</evidence>
<feature type="compositionally biased region" description="Basic and acidic residues" evidence="1">
    <location>
        <begin position="55"/>
        <end position="72"/>
    </location>
</feature>
<evidence type="ECO:0000313" key="3">
    <source>
        <dbReference type="Proteomes" id="UP000694621"/>
    </source>
</evidence>
<dbReference type="Proteomes" id="UP000694621">
    <property type="component" value="Unplaced"/>
</dbReference>
<proteinExistence type="predicted"/>
<name>A0A8B9LRD9_ASTMX</name>
<feature type="compositionally biased region" description="Low complexity" evidence="1">
    <location>
        <begin position="249"/>
        <end position="260"/>
    </location>
</feature>
<sequence>MISPCSSVNSRSVLASNVLGSHNKTKKSLSAAKACIPQILPSKFKPKLSPSADEGQERRVEPTPRPKAHSCEDLHHEPCTVLGNGDATDHDHDHGLASYSKASNCSPKNGPLNGTLRSTAEFSALYRNMHSIQRPSSLSSSLQGSVRSLASLFEKPGDEAGVLERLGNVPRDAVTYRVLEFERIIQRSSTAPTRSSSMPILPSGPSPAHSPVPGSCFLQSAVSAEYLVMPEPEQTDDCPIVPVGDNVSSEEASYSGGEASTLSGLLVDSTPTSEHHHHYHHHHHHDHLPFHPLHLKPSKCKGSCPASYTRFTTIRRHERQQAGSNNNYSSTSSNFIPERRSIPPANLLLMGPAPFTLRRTLHSHQAKKTLSATKALGLDGIDARIFSSKPRPIIPQRLSSLEVLERLSNGDGTSSKVGDAHELTDGECSDANKNHCGGGYAATLLSVPLSMLTLSHGYVCDHSSPSDPSLLSAILSPPSDFTFSISVVCSVWPTLCALVTKTDMISILLCLVCGKDLTAISVSVVPVCLKV</sequence>
<feature type="region of interest" description="Disordered" evidence="1">
    <location>
        <begin position="233"/>
        <end position="260"/>
    </location>
</feature>
<protein>
    <submittedName>
        <fullName evidence="2">Uncharacterized protein</fullName>
    </submittedName>
</protein>
<accession>A0A8B9LRD9</accession>
<feature type="region of interest" description="Disordered" evidence="1">
    <location>
        <begin position="43"/>
        <end position="72"/>
    </location>
</feature>
<organism evidence="2 3">
    <name type="scientific">Astyanax mexicanus</name>
    <name type="common">Blind cave fish</name>
    <name type="synonym">Astyanax fasciatus mexicanus</name>
    <dbReference type="NCBI Taxonomy" id="7994"/>
    <lineage>
        <taxon>Eukaryota</taxon>
        <taxon>Metazoa</taxon>
        <taxon>Chordata</taxon>
        <taxon>Craniata</taxon>
        <taxon>Vertebrata</taxon>
        <taxon>Euteleostomi</taxon>
        <taxon>Actinopterygii</taxon>
        <taxon>Neopterygii</taxon>
        <taxon>Teleostei</taxon>
        <taxon>Ostariophysi</taxon>
        <taxon>Characiformes</taxon>
        <taxon>Characoidei</taxon>
        <taxon>Acestrorhamphidae</taxon>
        <taxon>Acestrorhamphinae</taxon>
        <taxon>Astyanax</taxon>
    </lineage>
</organism>
<feature type="region of interest" description="Disordered" evidence="1">
    <location>
        <begin position="188"/>
        <end position="212"/>
    </location>
</feature>